<dbReference type="PANTHER" id="PTHR42852:SF13">
    <property type="entry name" value="PROTEIN DIPZ"/>
    <property type="match status" value="1"/>
</dbReference>
<dbReference type="InterPro" id="IPR000866">
    <property type="entry name" value="AhpC/TSA"/>
</dbReference>
<dbReference type="InterPro" id="IPR050553">
    <property type="entry name" value="Thioredoxin_ResA/DsbE_sf"/>
</dbReference>
<evidence type="ECO:0000313" key="2">
    <source>
        <dbReference type="EMBL" id="GGX73637.1"/>
    </source>
</evidence>
<dbReference type="PANTHER" id="PTHR42852">
    <property type="entry name" value="THIOL:DISULFIDE INTERCHANGE PROTEIN DSBE"/>
    <property type="match status" value="1"/>
</dbReference>
<dbReference type="GO" id="GO:0016491">
    <property type="term" value="F:oxidoreductase activity"/>
    <property type="evidence" value="ECO:0007669"/>
    <property type="project" value="InterPro"/>
</dbReference>
<evidence type="ECO:0000313" key="3">
    <source>
        <dbReference type="Proteomes" id="UP000626148"/>
    </source>
</evidence>
<feature type="domain" description="Thioredoxin" evidence="1">
    <location>
        <begin position="3"/>
        <end position="180"/>
    </location>
</feature>
<dbReference type="CDD" id="cd02970">
    <property type="entry name" value="PRX_like2"/>
    <property type="match status" value="1"/>
</dbReference>
<dbReference type="SUPFAM" id="SSF52833">
    <property type="entry name" value="Thioredoxin-like"/>
    <property type="match status" value="1"/>
</dbReference>
<reference evidence="2" key="2">
    <citation type="submission" date="2020-09" db="EMBL/GenBank/DDBJ databases">
        <authorList>
            <person name="Sun Q."/>
            <person name="Kim S."/>
        </authorList>
    </citation>
    <scope>NUCLEOTIDE SEQUENCE</scope>
    <source>
        <strain evidence="2">KCTC 22169</strain>
    </source>
</reference>
<accession>A0A918KS47</accession>
<dbReference type="Gene3D" id="3.40.30.10">
    <property type="entry name" value="Glutaredoxin"/>
    <property type="match status" value="1"/>
</dbReference>
<evidence type="ECO:0000259" key="1">
    <source>
        <dbReference type="PROSITE" id="PS51352"/>
    </source>
</evidence>
<dbReference type="Pfam" id="PF00578">
    <property type="entry name" value="AhpC-TSA"/>
    <property type="match status" value="1"/>
</dbReference>
<gene>
    <name evidence="2" type="ORF">GCM10007392_46390</name>
</gene>
<keyword evidence="3" id="KW-1185">Reference proteome</keyword>
<dbReference type="EMBL" id="BMXR01000017">
    <property type="protein sequence ID" value="GGX73637.1"/>
    <property type="molecule type" value="Genomic_DNA"/>
</dbReference>
<proteinExistence type="predicted"/>
<sequence>MRLQAPRTAPEFQTHDIHGEPIRLDQFRGRKVMLCFFRDAACPFCNFRVYELTHQYKAWQRQGVEVIAVFSSTAEEVREYVARHPRPFRLIADPDLTLYNQYGVERSGSALLKAMLFKLPRIIRGVLTGGRPSKNPNVTLVPADFLINEKGYIVETWYGRDTSDHIPLKRVQRFIGEASKARPTAKTA</sequence>
<name>A0A918KS47_9GAMM</name>
<dbReference type="Proteomes" id="UP000626148">
    <property type="component" value="Unassembled WGS sequence"/>
</dbReference>
<organism evidence="2 3">
    <name type="scientific">Saccharospirillum salsuginis</name>
    <dbReference type="NCBI Taxonomy" id="418750"/>
    <lineage>
        <taxon>Bacteria</taxon>
        <taxon>Pseudomonadati</taxon>
        <taxon>Pseudomonadota</taxon>
        <taxon>Gammaproteobacteria</taxon>
        <taxon>Oceanospirillales</taxon>
        <taxon>Saccharospirillaceae</taxon>
        <taxon>Saccharospirillum</taxon>
    </lineage>
</organism>
<comment type="caution">
    <text evidence="2">The sequence shown here is derived from an EMBL/GenBank/DDBJ whole genome shotgun (WGS) entry which is preliminary data.</text>
</comment>
<dbReference type="GO" id="GO:0016209">
    <property type="term" value="F:antioxidant activity"/>
    <property type="evidence" value="ECO:0007669"/>
    <property type="project" value="InterPro"/>
</dbReference>
<reference evidence="2" key="1">
    <citation type="journal article" date="2014" name="Int. J. Syst. Evol. Microbiol.">
        <title>Complete genome sequence of Corynebacterium casei LMG S-19264T (=DSM 44701T), isolated from a smear-ripened cheese.</title>
        <authorList>
            <consortium name="US DOE Joint Genome Institute (JGI-PGF)"/>
            <person name="Walter F."/>
            <person name="Albersmeier A."/>
            <person name="Kalinowski J."/>
            <person name="Ruckert C."/>
        </authorList>
    </citation>
    <scope>NUCLEOTIDE SEQUENCE</scope>
    <source>
        <strain evidence="2">KCTC 22169</strain>
    </source>
</reference>
<dbReference type="InterPro" id="IPR036249">
    <property type="entry name" value="Thioredoxin-like_sf"/>
</dbReference>
<protein>
    <submittedName>
        <fullName evidence="2">Alkyl hydroperoxide reductase</fullName>
    </submittedName>
</protein>
<dbReference type="RefSeq" id="WP_189613324.1">
    <property type="nucleotide sequence ID" value="NZ_BMXR01000017.1"/>
</dbReference>
<dbReference type="AlphaFoldDB" id="A0A918KS47"/>
<dbReference type="InterPro" id="IPR013766">
    <property type="entry name" value="Thioredoxin_domain"/>
</dbReference>
<dbReference type="PROSITE" id="PS51352">
    <property type="entry name" value="THIOREDOXIN_2"/>
    <property type="match status" value="1"/>
</dbReference>